<dbReference type="OrthoDB" id="370884at2759"/>
<evidence type="ECO:0000256" key="9">
    <source>
        <dbReference type="ARBA" id="ARBA00023180"/>
    </source>
</evidence>
<evidence type="ECO:0000313" key="13">
    <source>
        <dbReference type="EMBL" id="KNZ59147.1"/>
    </source>
</evidence>
<keyword evidence="6 11" id="KW-0812">Transmembrane</keyword>
<dbReference type="SUPFAM" id="SSF53448">
    <property type="entry name" value="Nucleotide-diphospho-sugar transferases"/>
    <property type="match status" value="1"/>
</dbReference>
<feature type="transmembrane region" description="Helical" evidence="11">
    <location>
        <begin position="78"/>
        <end position="98"/>
    </location>
</feature>
<evidence type="ECO:0000313" key="14">
    <source>
        <dbReference type="Proteomes" id="UP000037035"/>
    </source>
</evidence>
<feature type="transmembrane region" description="Helical" evidence="11">
    <location>
        <begin position="110"/>
        <end position="130"/>
    </location>
</feature>
<feature type="region of interest" description="Disordered" evidence="10">
    <location>
        <begin position="1082"/>
        <end position="1158"/>
    </location>
</feature>
<evidence type="ECO:0000256" key="8">
    <source>
        <dbReference type="ARBA" id="ARBA00023136"/>
    </source>
</evidence>
<keyword evidence="7 11" id="KW-1133">Transmembrane helix</keyword>
<feature type="transmembrane region" description="Helical" evidence="11">
    <location>
        <begin position="844"/>
        <end position="863"/>
    </location>
</feature>
<reference evidence="13 14" key="1">
    <citation type="submission" date="2015-08" db="EMBL/GenBank/DDBJ databases">
        <title>Next Generation Sequencing and Analysis of the Genome of Puccinia sorghi L Schw, the Causal Agent of Maize Common Rust.</title>
        <authorList>
            <person name="Rochi L."/>
            <person name="Burguener G."/>
            <person name="Darino M."/>
            <person name="Turjanski A."/>
            <person name="Kreff E."/>
            <person name="Dieguez M.J."/>
            <person name="Sacco F."/>
        </authorList>
    </citation>
    <scope>NUCLEOTIDE SEQUENCE [LARGE SCALE GENOMIC DNA]</scope>
    <source>
        <strain evidence="13 14">RO10H11247</strain>
    </source>
</reference>
<keyword evidence="3" id="KW-1003">Cell membrane</keyword>
<feature type="compositionally biased region" description="Low complexity" evidence="10">
    <location>
        <begin position="7"/>
        <end position="16"/>
    </location>
</feature>
<feature type="transmembrane region" description="Helical" evidence="11">
    <location>
        <begin position="901"/>
        <end position="925"/>
    </location>
</feature>
<feature type="compositionally biased region" description="Low complexity" evidence="10">
    <location>
        <begin position="1102"/>
        <end position="1111"/>
    </location>
</feature>
<dbReference type="Pfam" id="PF03142">
    <property type="entry name" value="Chitin_synth_2"/>
    <property type="match status" value="1"/>
</dbReference>
<dbReference type="PANTHER" id="PTHR22914:SF41">
    <property type="entry name" value="CHITIN SYNTHASE 7"/>
    <property type="match status" value="1"/>
</dbReference>
<dbReference type="InterPro" id="IPR054295">
    <property type="entry name" value="CHS4-like_dom"/>
</dbReference>
<dbReference type="VEuPathDB" id="FungiDB:VP01_1795g2"/>
<dbReference type="Proteomes" id="UP000037035">
    <property type="component" value="Unassembled WGS sequence"/>
</dbReference>
<dbReference type="EMBL" id="LAVV01006609">
    <property type="protein sequence ID" value="KNZ59147.1"/>
    <property type="molecule type" value="Genomic_DNA"/>
</dbReference>
<comment type="caution">
    <text evidence="13">The sequence shown here is derived from an EMBL/GenBank/DDBJ whole genome shotgun (WGS) entry which is preliminary data.</text>
</comment>
<feature type="transmembrane region" description="Helical" evidence="11">
    <location>
        <begin position="343"/>
        <end position="370"/>
    </location>
</feature>
<keyword evidence="14" id="KW-1185">Reference proteome</keyword>
<gene>
    <name evidence="13" type="ORF">VP01_1795g2</name>
</gene>
<name>A0A0L6VF01_9BASI</name>
<evidence type="ECO:0000256" key="7">
    <source>
        <dbReference type="ARBA" id="ARBA00022989"/>
    </source>
</evidence>
<dbReference type="CDD" id="cd04190">
    <property type="entry name" value="Chitin_synth_C"/>
    <property type="match status" value="1"/>
</dbReference>
<evidence type="ECO:0000256" key="5">
    <source>
        <dbReference type="ARBA" id="ARBA00022679"/>
    </source>
</evidence>
<evidence type="ECO:0000256" key="2">
    <source>
        <dbReference type="ARBA" id="ARBA00012543"/>
    </source>
</evidence>
<evidence type="ECO:0000256" key="3">
    <source>
        <dbReference type="ARBA" id="ARBA00022475"/>
    </source>
</evidence>
<feature type="region of interest" description="Disordered" evidence="10">
    <location>
        <begin position="1028"/>
        <end position="1062"/>
    </location>
</feature>
<dbReference type="GO" id="GO:0004100">
    <property type="term" value="F:chitin synthase activity"/>
    <property type="evidence" value="ECO:0007669"/>
    <property type="project" value="UniProtKB-EC"/>
</dbReference>
<keyword evidence="9" id="KW-0325">Glycoprotein</keyword>
<keyword evidence="5" id="KW-0808">Transferase</keyword>
<evidence type="ECO:0000256" key="10">
    <source>
        <dbReference type="SAM" id="MobiDB-lite"/>
    </source>
</evidence>
<dbReference type="InterPro" id="IPR004835">
    <property type="entry name" value="Chitin_synth"/>
</dbReference>
<dbReference type="EC" id="2.4.1.16" evidence="2"/>
<dbReference type="STRING" id="27349.A0A0L6VF01"/>
<evidence type="ECO:0000259" key="12">
    <source>
        <dbReference type="Pfam" id="PF22997"/>
    </source>
</evidence>
<evidence type="ECO:0000256" key="4">
    <source>
        <dbReference type="ARBA" id="ARBA00022676"/>
    </source>
</evidence>
<feature type="transmembrane region" description="Helical" evidence="11">
    <location>
        <begin position="875"/>
        <end position="894"/>
    </location>
</feature>
<dbReference type="GO" id="GO:0006031">
    <property type="term" value="P:chitin biosynthetic process"/>
    <property type="evidence" value="ECO:0007669"/>
    <property type="project" value="TreeGrafter"/>
</dbReference>
<organism evidence="13 14">
    <name type="scientific">Puccinia sorghi</name>
    <dbReference type="NCBI Taxonomy" id="27349"/>
    <lineage>
        <taxon>Eukaryota</taxon>
        <taxon>Fungi</taxon>
        <taxon>Dikarya</taxon>
        <taxon>Basidiomycota</taxon>
        <taxon>Pucciniomycotina</taxon>
        <taxon>Pucciniomycetes</taxon>
        <taxon>Pucciniales</taxon>
        <taxon>Pucciniaceae</taxon>
        <taxon>Puccinia</taxon>
    </lineage>
</organism>
<evidence type="ECO:0000256" key="6">
    <source>
        <dbReference type="ARBA" id="ARBA00022692"/>
    </source>
</evidence>
<dbReference type="GO" id="GO:0030428">
    <property type="term" value="C:cell septum"/>
    <property type="evidence" value="ECO:0007669"/>
    <property type="project" value="TreeGrafter"/>
</dbReference>
<dbReference type="PANTHER" id="PTHR22914">
    <property type="entry name" value="CHITIN SYNTHASE"/>
    <property type="match status" value="1"/>
</dbReference>
<proteinExistence type="predicted"/>
<accession>A0A0L6VF01</accession>
<protein>
    <recommendedName>
        <fullName evidence="2">chitin synthase</fullName>
        <ecNumber evidence="2">2.4.1.16</ecNumber>
    </recommendedName>
</protein>
<keyword evidence="8 11" id="KW-0472">Membrane</keyword>
<keyword evidence="4" id="KW-0328">Glycosyltransferase</keyword>
<feature type="compositionally biased region" description="Low complexity" evidence="10">
    <location>
        <begin position="1047"/>
        <end position="1057"/>
    </location>
</feature>
<sequence length="1158" mass="128836">MVYSTTHQNEQHQQQQLRRLPTHNRALTRGKTLTRPERYVTPAPLINPALPQGNPQANAFSNSSLLPATEPWYSPWPLYVKLLTLPIPSFFLAAIGINDKNAQQAWREKVALCSIALLAALFTGFVTVGMNRALCPAQESNKAGLMIPYDNHLSVLAIRGWAFNTSHSPTTPFDFQAVSQAHSGLDISTLFDQSHSPQHPSCQDIQAPFARSNLCFDPLSNSPVCHLPQLEQATLDQFKLANLSVPVGYTWDQVGSLDGYIVINGVVLNLKPYLASNPQPIEPDPVDRAIRHMLQANISSMGKDATRLFSYDSALQAAVPCLISRFRAGSIDKITPGCFVSQLFLYVSLIVILGVVMVRFLMAIFFSWFLSDRLIKPPRNLRRKVVSPAVLPEGANLSITNKNGAAPWAANNQTPNSATNYPNTRSSNLKVLGGLSEKSGLLDPNSAHLNRNPKQLKALDSHGLINMAAIGAELFCICLVTCYSEGAEGIRKTLDSISAADYSDARKLIFVVCDGMITGHGEKMSTPDVCVGFLDADPLFGDPMPMSYRAVAAGAKEHNQAMIYAGHYTQVEGRRTPMIVIVKCGTPQEGRSEKKPGNRGKRDSQMILMNFFSRVTYNDRMSPLDYDLFRKMTALMGVTPDFFEVCLMVDADTTVMKDSISHLVNCMQHDPLIMGVCGETRITNKRQSWVTAIQVFEYYISHHLAKAFESVFGGVTCLPGCFSMYRLKARRMNDGDWVPILAQPEICREYSQSIVTTLHQKNLLLLGEDRFLTTLMIRTFPARKMMFCPQAKCRTLVPDEFAVLVSQRRRWINSTIHNLMELVRVPNLCGTFCFSMQFVVFMELIGTIVLPIAITLTYSLIINSILHPPKNFSDAIPLILLAAILGLPAFLILATSRKVSYVFWMLIYLVALPVWNFVLPLYAFWHFDDFSWGETRKVEGEAKSQSHDAGPTAAIDSNTIPHRRWEDWERSRLKKMKREERRRRDFERAFGTQQYHLATPAGSEYGGGADTVSMVSSEDDRWGMTIGNYDSSEIARPPVGLYPVDESGGSSVDGGSSPTVNGEELGLILEHGWADEERFLEPRFPSPSRQNLAGMPPPPPDSSSSARTSPSPFLPDSNNNSPLYHSPYGLNPASVDHHRSLSPVNHPRPPVRYRLEDS</sequence>
<feature type="domain" description="Chitin synthase 4-like" evidence="12">
    <location>
        <begin position="247"/>
        <end position="330"/>
    </location>
</feature>
<feature type="region of interest" description="Disordered" evidence="10">
    <location>
        <begin position="1"/>
        <end position="34"/>
    </location>
</feature>
<evidence type="ECO:0000256" key="1">
    <source>
        <dbReference type="ARBA" id="ARBA00004651"/>
    </source>
</evidence>
<dbReference type="Pfam" id="PF22997">
    <property type="entry name" value="CHS4"/>
    <property type="match status" value="1"/>
</dbReference>
<comment type="subcellular location">
    <subcellularLocation>
        <location evidence="1">Cell membrane</location>
        <topology evidence="1">Multi-pass membrane protein</topology>
    </subcellularLocation>
</comment>
<dbReference type="GO" id="GO:0005886">
    <property type="term" value="C:plasma membrane"/>
    <property type="evidence" value="ECO:0007669"/>
    <property type="project" value="UniProtKB-SubCell"/>
</dbReference>
<dbReference type="InterPro" id="IPR029044">
    <property type="entry name" value="Nucleotide-diphossugar_trans"/>
</dbReference>
<dbReference type="AlphaFoldDB" id="A0A0L6VF01"/>
<evidence type="ECO:0000256" key="11">
    <source>
        <dbReference type="SAM" id="Phobius"/>
    </source>
</evidence>